<dbReference type="InterPro" id="IPR003339">
    <property type="entry name" value="ABC/ECF_trnsptr_transmembrane"/>
</dbReference>
<dbReference type="Proteomes" id="UP001595823">
    <property type="component" value="Unassembled WGS sequence"/>
</dbReference>
<feature type="transmembrane region" description="Helical" evidence="6">
    <location>
        <begin position="236"/>
        <end position="254"/>
    </location>
</feature>
<sequence>MTALAERDSALARLSPLSKIIGAAAVSVTAFLPGQWQYVAALLAFLVVLTAVSGINPGALAKRLTYLWGAALMVGVVNTVYAENKTGDIWWQWGPVTIASDAAENGAVFGFRVAVFSLAGLLGLGATDPTDLSDSLIQKWRFPERFTIGALSALRMMPLLAEEWNRITQARRARGLEGRGNIVRRLRLFASTMFGLLVVALRRGQRLAVSIEARGFDPDVQRSCARRAVWRRADTAVTVLIVGFCTALATVYYVL</sequence>
<feature type="transmembrane region" description="Helical" evidence="6">
    <location>
        <begin position="64"/>
        <end position="82"/>
    </location>
</feature>
<protein>
    <submittedName>
        <fullName evidence="7">Energy-coupling factor transporter transmembrane component T family protein</fullName>
    </submittedName>
</protein>
<evidence type="ECO:0000313" key="7">
    <source>
        <dbReference type="EMBL" id="MFC4338064.1"/>
    </source>
</evidence>
<dbReference type="PANTHER" id="PTHR34857:SF2">
    <property type="entry name" value="SLL0384 PROTEIN"/>
    <property type="match status" value="1"/>
</dbReference>
<gene>
    <name evidence="7" type="ORF">ACFPET_22995</name>
</gene>
<keyword evidence="2" id="KW-1003">Cell membrane</keyword>
<proteinExistence type="predicted"/>
<feature type="transmembrane region" description="Helical" evidence="6">
    <location>
        <begin position="12"/>
        <end position="32"/>
    </location>
</feature>
<evidence type="ECO:0000256" key="2">
    <source>
        <dbReference type="ARBA" id="ARBA00022475"/>
    </source>
</evidence>
<dbReference type="PANTHER" id="PTHR34857">
    <property type="entry name" value="SLL0384 PROTEIN"/>
    <property type="match status" value="1"/>
</dbReference>
<accession>A0ABV8U4K9</accession>
<keyword evidence="5 6" id="KW-0472">Membrane</keyword>
<evidence type="ECO:0000256" key="3">
    <source>
        <dbReference type="ARBA" id="ARBA00022692"/>
    </source>
</evidence>
<evidence type="ECO:0000256" key="4">
    <source>
        <dbReference type="ARBA" id="ARBA00022989"/>
    </source>
</evidence>
<evidence type="ECO:0000256" key="6">
    <source>
        <dbReference type="SAM" id="Phobius"/>
    </source>
</evidence>
<comment type="subcellular location">
    <subcellularLocation>
        <location evidence="1">Membrane</location>
        <topology evidence="1">Multi-pass membrane protein</topology>
    </subcellularLocation>
</comment>
<keyword evidence="8" id="KW-1185">Reference proteome</keyword>
<evidence type="ECO:0000313" key="8">
    <source>
        <dbReference type="Proteomes" id="UP001595823"/>
    </source>
</evidence>
<dbReference type="RefSeq" id="WP_380625722.1">
    <property type="nucleotide sequence ID" value="NZ_JBHSDK010000061.1"/>
</dbReference>
<dbReference type="EMBL" id="JBHSDK010000061">
    <property type="protein sequence ID" value="MFC4338064.1"/>
    <property type="molecule type" value="Genomic_DNA"/>
</dbReference>
<evidence type="ECO:0000256" key="1">
    <source>
        <dbReference type="ARBA" id="ARBA00004141"/>
    </source>
</evidence>
<dbReference type="Pfam" id="PF02361">
    <property type="entry name" value="CbiQ"/>
    <property type="match status" value="1"/>
</dbReference>
<feature type="transmembrane region" description="Helical" evidence="6">
    <location>
        <begin position="38"/>
        <end position="57"/>
    </location>
</feature>
<reference evidence="8" key="1">
    <citation type="journal article" date="2019" name="Int. J. Syst. Evol. Microbiol.">
        <title>The Global Catalogue of Microorganisms (GCM) 10K type strain sequencing project: providing services to taxonomists for standard genome sequencing and annotation.</title>
        <authorList>
            <consortium name="The Broad Institute Genomics Platform"/>
            <consortium name="The Broad Institute Genome Sequencing Center for Infectious Disease"/>
            <person name="Wu L."/>
            <person name="Ma J."/>
        </authorList>
    </citation>
    <scope>NUCLEOTIDE SEQUENCE [LARGE SCALE GENOMIC DNA]</scope>
    <source>
        <strain evidence="8">IBRC-M 10908</strain>
    </source>
</reference>
<organism evidence="7 8">
    <name type="scientific">Salininema proteolyticum</name>
    <dbReference type="NCBI Taxonomy" id="1607685"/>
    <lineage>
        <taxon>Bacteria</taxon>
        <taxon>Bacillati</taxon>
        <taxon>Actinomycetota</taxon>
        <taxon>Actinomycetes</taxon>
        <taxon>Glycomycetales</taxon>
        <taxon>Glycomycetaceae</taxon>
        <taxon>Salininema</taxon>
    </lineage>
</organism>
<dbReference type="InterPro" id="IPR051611">
    <property type="entry name" value="ECF_transporter_component"/>
</dbReference>
<dbReference type="CDD" id="cd16914">
    <property type="entry name" value="EcfT"/>
    <property type="match status" value="1"/>
</dbReference>
<evidence type="ECO:0000256" key="5">
    <source>
        <dbReference type="ARBA" id="ARBA00023136"/>
    </source>
</evidence>
<comment type="caution">
    <text evidence="7">The sequence shown here is derived from an EMBL/GenBank/DDBJ whole genome shotgun (WGS) entry which is preliminary data.</text>
</comment>
<keyword evidence="3 6" id="KW-0812">Transmembrane</keyword>
<name>A0ABV8U4K9_9ACTN</name>
<keyword evidence="4 6" id="KW-1133">Transmembrane helix</keyword>